<accession>A0AAD6ZRH6</accession>
<reference evidence="1" key="1">
    <citation type="submission" date="2023-03" db="EMBL/GenBank/DDBJ databases">
        <title>Massive genome expansion in bonnet fungi (Mycena s.s.) driven by repeated elements and novel gene families across ecological guilds.</title>
        <authorList>
            <consortium name="Lawrence Berkeley National Laboratory"/>
            <person name="Harder C.B."/>
            <person name="Miyauchi S."/>
            <person name="Viragh M."/>
            <person name="Kuo A."/>
            <person name="Thoen E."/>
            <person name="Andreopoulos B."/>
            <person name="Lu D."/>
            <person name="Skrede I."/>
            <person name="Drula E."/>
            <person name="Henrissat B."/>
            <person name="Morin E."/>
            <person name="Kohler A."/>
            <person name="Barry K."/>
            <person name="LaButti K."/>
            <person name="Morin E."/>
            <person name="Salamov A."/>
            <person name="Lipzen A."/>
            <person name="Mereny Z."/>
            <person name="Hegedus B."/>
            <person name="Baldrian P."/>
            <person name="Stursova M."/>
            <person name="Weitz H."/>
            <person name="Taylor A."/>
            <person name="Grigoriev I.V."/>
            <person name="Nagy L.G."/>
            <person name="Martin F."/>
            <person name="Kauserud H."/>
        </authorList>
    </citation>
    <scope>NUCLEOTIDE SEQUENCE</scope>
    <source>
        <strain evidence="1">CBHHK002</strain>
    </source>
</reference>
<proteinExistence type="predicted"/>
<evidence type="ECO:0008006" key="3">
    <source>
        <dbReference type="Google" id="ProtNLM"/>
    </source>
</evidence>
<feature type="non-terminal residue" evidence="1">
    <location>
        <position position="124"/>
    </location>
</feature>
<dbReference type="AlphaFoldDB" id="A0AAD6ZRH6"/>
<evidence type="ECO:0000313" key="2">
    <source>
        <dbReference type="Proteomes" id="UP001218218"/>
    </source>
</evidence>
<dbReference type="Proteomes" id="UP001218218">
    <property type="component" value="Unassembled WGS sequence"/>
</dbReference>
<sequence>MTSGYAGLSALSDPVACLPPEISSDIFLHCLPPVPALDLPPSGARGGTDTYLIPLLTVCNAWTTMALSTPDLWAAIDIIFPCAERFPEILETWLQRARNRPLSISLRGNFDDPSVSAIYAIIWK</sequence>
<protein>
    <recommendedName>
        <fullName evidence="3">F-box domain-containing protein</fullName>
    </recommendedName>
</protein>
<evidence type="ECO:0000313" key="1">
    <source>
        <dbReference type="EMBL" id="KAJ7334949.1"/>
    </source>
</evidence>
<organism evidence="1 2">
    <name type="scientific">Mycena albidolilacea</name>
    <dbReference type="NCBI Taxonomy" id="1033008"/>
    <lineage>
        <taxon>Eukaryota</taxon>
        <taxon>Fungi</taxon>
        <taxon>Dikarya</taxon>
        <taxon>Basidiomycota</taxon>
        <taxon>Agaricomycotina</taxon>
        <taxon>Agaricomycetes</taxon>
        <taxon>Agaricomycetidae</taxon>
        <taxon>Agaricales</taxon>
        <taxon>Marasmiineae</taxon>
        <taxon>Mycenaceae</taxon>
        <taxon>Mycena</taxon>
    </lineage>
</organism>
<dbReference type="EMBL" id="JARIHO010000032">
    <property type="protein sequence ID" value="KAJ7334949.1"/>
    <property type="molecule type" value="Genomic_DNA"/>
</dbReference>
<gene>
    <name evidence="1" type="ORF">DFH08DRAFT_785064</name>
</gene>
<comment type="caution">
    <text evidence="1">The sequence shown here is derived from an EMBL/GenBank/DDBJ whole genome shotgun (WGS) entry which is preliminary data.</text>
</comment>
<name>A0AAD6ZRH6_9AGAR</name>
<keyword evidence="2" id="KW-1185">Reference proteome</keyword>